<keyword evidence="2" id="KW-0677">Repeat</keyword>
<accession>L8GTV5</accession>
<dbReference type="SUPFAM" id="SSF54695">
    <property type="entry name" value="POZ domain"/>
    <property type="match status" value="1"/>
</dbReference>
<dbReference type="InterPro" id="IPR006652">
    <property type="entry name" value="Kelch_1"/>
</dbReference>
<feature type="compositionally biased region" description="Acidic residues" evidence="3">
    <location>
        <begin position="14"/>
        <end position="27"/>
    </location>
</feature>
<dbReference type="InterPro" id="IPR015915">
    <property type="entry name" value="Kelch-typ_b-propeller"/>
</dbReference>
<dbReference type="CDD" id="cd14733">
    <property type="entry name" value="BACK"/>
    <property type="match status" value="1"/>
</dbReference>
<evidence type="ECO:0000259" key="4">
    <source>
        <dbReference type="PROSITE" id="PS50097"/>
    </source>
</evidence>
<organism evidence="5 6">
    <name type="scientific">Acanthamoeba castellanii (strain ATCC 30010 / Neff)</name>
    <dbReference type="NCBI Taxonomy" id="1257118"/>
    <lineage>
        <taxon>Eukaryota</taxon>
        <taxon>Amoebozoa</taxon>
        <taxon>Discosea</taxon>
        <taxon>Longamoebia</taxon>
        <taxon>Centramoebida</taxon>
        <taxon>Acanthamoebidae</taxon>
        <taxon>Acanthamoeba</taxon>
    </lineage>
</organism>
<evidence type="ECO:0000313" key="5">
    <source>
        <dbReference type="EMBL" id="ELR16372.1"/>
    </source>
</evidence>
<reference evidence="5 6" key="1">
    <citation type="journal article" date="2013" name="Genome Biol.">
        <title>Genome of Acanthamoeba castellanii highlights extensive lateral gene transfer and early evolution of tyrosine kinase signaling.</title>
        <authorList>
            <person name="Clarke M."/>
            <person name="Lohan A.J."/>
            <person name="Liu B."/>
            <person name="Lagkouvardos I."/>
            <person name="Roy S."/>
            <person name="Zafar N."/>
            <person name="Bertelli C."/>
            <person name="Schilde C."/>
            <person name="Kianianmomeni A."/>
            <person name="Burglin T.R."/>
            <person name="Frech C."/>
            <person name="Turcotte B."/>
            <person name="Kopec K.O."/>
            <person name="Synnott J.M."/>
            <person name="Choo C."/>
            <person name="Paponov I."/>
            <person name="Finkler A."/>
            <person name="Soon Heng Tan C."/>
            <person name="Hutchins A.P."/>
            <person name="Weinmeier T."/>
            <person name="Rattei T."/>
            <person name="Chu J.S."/>
            <person name="Gimenez G."/>
            <person name="Irimia M."/>
            <person name="Rigden D.J."/>
            <person name="Fitzpatrick D.A."/>
            <person name="Lorenzo-Morales J."/>
            <person name="Bateman A."/>
            <person name="Chiu C.H."/>
            <person name="Tang P."/>
            <person name="Hegemann P."/>
            <person name="Fromm H."/>
            <person name="Raoult D."/>
            <person name="Greub G."/>
            <person name="Miranda-Saavedra D."/>
            <person name="Chen N."/>
            <person name="Nash P."/>
            <person name="Ginger M.L."/>
            <person name="Horn M."/>
            <person name="Schaap P."/>
            <person name="Caler L."/>
            <person name="Loftus B."/>
        </authorList>
    </citation>
    <scope>NUCLEOTIDE SEQUENCE [LARGE SCALE GENOMIC DNA]</scope>
    <source>
        <strain evidence="5 6">Neff</strain>
    </source>
</reference>
<dbReference type="GeneID" id="14916950"/>
<dbReference type="SMART" id="SM00225">
    <property type="entry name" value="BTB"/>
    <property type="match status" value="1"/>
</dbReference>
<dbReference type="VEuPathDB" id="AmoebaDB:ACA1_204610"/>
<evidence type="ECO:0000256" key="2">
    <source>
        <dbReference type="ARBA" id="ARBA00022737"/>
    </source>
</evidence>
<dbReference type="RefSeq" id="XP_004338385.1">
    <property type="nucleotide sequence ID" value="XM_004338337.1"/>
</dbReference>
<dbReference type="Pfam" id="PF00651">
    <property type="entry name" value="BTB"/>
    <property type="match status" value="1"/>
</dbReference>
<dbReference type="SUPFAM" id="SSF117281">
    <property type="entry name" value="Kelch motif"/>
    <property type="match status" value="1"/>
</dbReference>
<dbReference type="AlphaFoldDB" id="L8GTV5"/>
<name>L8GTV5_ACACF</name>
<gene>
    <name evidence="5" type="ORF">ACA1_204610</name>
</gene>
<keyword evidence="1" id="KW-0880">Kelch repeat</keyword>
<sequence length="721" mass="79171">MELHEMMEDSVPAADEDALPMDEDEELIPGVGRQTCPWQRLRLRLPVEEDDDATDEDHEEEDEEDDGGAWPAGEGHSATLVGSRCFIYGGVDDRAEMLVLDMTTGRWRFSTDGLVARAFHSATLVGSLIYIYGGTSGDESLAAVHCFDTETETWSEVEVVDGGDGDNSTVPPPAFFFHSTTLVDNRLLVWGGTGGHLHYNNHLYSFDLATHRWSQCPVAGDPPSPRANHTATLVGSEVYFIGGFELSVRGPGDRQYYKKKYYDDVFILHTDRSPMAWEKARVGGAAISRRSGHIAEYFPEAFGEKEAIVVFGGRTKAAGQTFALNDTWSLCLRPRLQWVEQKFAADESLASPQSLALPALPAAALLPLPRRNHAGCRFGTKLVVIGGWSGRENYGQSLADVFLLETNYVQEVPSTYAADMRQAMQAFFDAPQFSDLVFIVGDQRIHAHRAVVAARCPKLAAQLRCGLRESTSGEIAIGHHAYPVFRKLVEFLYTDRVEVEPDDALDLLQAADEYMLERLKALCEEVVAAAVAEDNVAQLLEAAERYGARRLRSACVSLVAARPQLLTSAPFLALPPTLLHDLRLFIKASVDVTKTGEEGGKRWECVYLVVPPLLDPPSSSPSSPPPSSSLSVAIEFLSLYAALDSSAPSGDVFVPRPTESRAETRIRYTIVSPPVHIQTFHGTVATFASFVVVHVNFRHLSFHFIVIVIVVPIRPGKTLAS</sequence>
<dbReference type="Gene3D" id="3.30.710.10">
    <property type="entry name" value="Potassium Channel Kv1.1, Chain A"/>
    <property type="match status" value="1"/>
</dbReference>
<dbReference type="EMBL" id="KB008001">
    <property type="protein sequence ID" value="ELR16372.1"/>
    <property type="molecule type" value="Genomic_DNA"/>
</dbReference>
<keyword evidence="6" id="KW-1185">Reference proteome</keyword>
<dbReference type="InterPro" id="IPR011333">
    <property type="entry name" value="SKP1/BTB/POZ_sf"/>
</dbReference>
<dbReference type="PANTHER" id="PTHR23244:SF456">
    <property type="entry name" value="MULTIPLE EPIDERMAL GROWTH FACTOR-LIKE DOMAINS PROTEIN 8"/>
    <property type="match status" value="1"/>
</dbReference>
<dbReference type="Pfam" id="PF01344">
    <property type="entry name" value="Kelch_1"/>
    <property type="match status" value="1"/>
</dbReference>
<dbReference type="KEGG" id="acan:ACA1_204610"/>
<evidence type="ECO:0000313" key="6">
    <source>
        <dbReference type="Proteomes" id="UP000011083"/>
    </source>
</evidence>
<dbReference type="Gene3D" id="2.120.10.80">
    <property type="entry name" value="Kelch-type beta propeller"/>
    <property type="match status" value="1"/>
</dbReference>
<dbReference type="Proteomes" id="UP000011083">
    <property type="component" value="Unassembled WGS sequence"/>
</dbReference>
<dbReference type="OrthoDB" id="10249567at2759"/>
<evidence type="ECO:0000256" key="3">
    <source>
        <dbReference type="SAM" id="MobiDB-lite"/>
    </source>
</evidence>
<protein>
    <submittedName>
        <fullName evidence="5">BTB/POZ domain containing protein</fullName>
    </submittedName>
</protein>
<dbReference type="Pfam" id="PF24681">
    <property type="entry name" value="Kelch_KLHDC2_KLHL20_DRC7"/>
    <property type="match status" value="2"/>
</dbReference>
<dbReference type="PANTHER" id="PTHR23244">
    <property type="entry name" value="KELCH REPEAT DOMAIN"/>
    <property type="match status" value="1"/>
</dbReference>
<feature type="domain" description="BTB" evidence="4">
    <location>
        <begin position="434"/>
        <end position="501"/>
    </location>
</feature>
<proteinExistence type="predicted"/>
<dbReference type="PROSITE" id="PS50097">
    <property type="entry name" value="BTB"/>
    <property type="match status" value="1"/>
</dbReference>
<feature type="region of interest" description="Disordered" evidence="3">
    <location>
        <begin position="1"/>
        <end position="76"/>
    </location>
</feature>
<feature type="compositionally biased region" description="Acidic residues" evidence="3">
    <location>
        <begin position="48"/>
        <end position="67"/>
    </location>
</feature>
<evidence type="ECO:0000256" key="1">
    <source>
        <dbReference type="ARBA" id="ARBA00022441"/>
    </source>
</evidence>
<dbReference type="InterPro" id="IPR000210">
    <property type="entry name" value="BTB/POZ_dom"/>
</dbReference>